<evidence type="ECO:0000256" key="4">
    <source>
        <dbReference type="ARBA" id="ARBA00022490"/>
    </source>
</evidence>
<evidence type="ECO:0000256" key="5">
    <source>
        <dbReference type="PIRNR" id="PIRNR006276"/>
    </source>
</evidence>
<evidence type="ECO:0000256" key="2">
    <source>
        <dbReference type="ARBA" id="ARBA00008791"/>
    </source>
</evidence>
<evidence type="ECO:0000256" key="1">
    <source>
        <dbReference type="ARBA" id="ARBA00004496"/>
    </source>
</evidence>
<name>A0A1C3ECB0_9GAMM</name>
<dbReference type="PANTHER" id="PTHR46268">
    <property type="entry name" value="STRESS RESPONSE PROTEIN NHAX"/>
    <property type="match status" value="1"/>
</dbReference>
<dbReference type="SUPFAM" id="SSF52402">
    <property type="entry name" value="Adenine nucleotide alpha hydrolases-like"/>
    <property type="match status" value="1"/>
</dbReference>
<dbReference type="PANTHER" id="PTHR46268:SF23">
    <property type="entry name" value="UNIVERSAL STRESS PROTEIN A-RELATED"/>
    <property type="match status" value="1"/>
</dbReference>
<gene>
    <name evidence="7" type="ORF">A8L45_18855</name>
</gene>
<sequence length="141" mass="15328">MPYSHILVAVDLSEDSALLLSKGAALAHALNAKISLIHIDASYVGLYSGLSDISVAEAHHRIMEEARHQLVQLAQREGVTITHSLVGGGDMAKEIIDTITDCEIDLVIFGHHQDFWSTLLSSVNHLINNTPVDMLLVPLDN</sequence>
<keyword evidence="8" id="KW-1185">Reference proteome</keyword>
<dbReference type="InterPro" id="IPR014729">
    <property type="entry name" value="Rossmann-like_a/b/a_fold"/>
</dbReference>
<comment type="subunit">
    <text evidence="3">Homodimer.</text>
</comment>
<evidence type="ECO:0000256" key="3">
    <source>
        <dbReference type="ARBA" id="ARBA00011738"/>
    </source>
</evidence>
<keyword evidence="4 5" id="KW-0963">Cytoplasm</keyword>
<dbReference type="GO" id="GO:0005737">
    <property type="term" value="C:cytoplasm"/>
    <property type="evidence" value="ECO:0007669"/>
    <property type="project" value="UniProtKB-SubCell"/>
</dbReference>
<reference evidence="7 8" key="1">
    <citation type="submission" date="2016-05" db="EMBL/GenBank/DDBJ databases">
        <title>Genomic Taxonomy of the Vibrionaceae.</title>
        <authorList>
            <person name="Gomez-Gil B."/>
            <person name="Enciso-Ibarra J."/>
        </authorList>
    </citation>
    <scope>NUCLEOTIDE SEQUENCE [LARGE SCALE GENOMIC DNA]</scope>
    <source>
        <strain evidence="7 8">CAIM 1920</strain>
    </source>
</reference>
<evidence type="ECO:0000313" key="7">
    <source>
        <dbReference type="EMBL" id="ODA30873.1"/>
    </source>
</evidence>
<dbReference type="InterPro" id="IPR006016">
    <property type="entry name" value="UspA"/>
</dbReference>
<comment type="subcellular location">
    <subcellularLocation>
        <location evidence="1 5">Cytoplasm</location>
    </subcellularLocation>
</comment>
<dbReference type="AlphaFoldDB" id="A0A1C3ECB0"/>
<dbReference type="EMBL" id="LYBM01000045">
    <property type="protein sequence ID" value="ODA30873.1"/>
    <property type="molecule type" value="Genomic_DNA"/>
</dbReference>
<evidence type="ECO:0000259" key="6">
    <source>
        <dbReference type="Pfam" id="PF00582"/>
    </source>
</evidence>
<comment type="similarity">
    <text evidence="2 5">Belongs to the universal stress protein A family.</text>
</comment>
<feature type="domain" description="UspA" evidence="6">
    <location>
        <begin position="3"/>
        <end position="138"/>
    </location>
</feature>
<evidence type="ECO:0000313" key="8">
    <source>
        <dbReference type="Proteomes" id="UP000094936"/>
    </source>
</evidence>
<dbReference type="RefSeq" id="WP_068904909.1">
    <property type="nucleotide sequence ID" value="NZ_JBHUIF010000030.1"/>
</dbReference>
<comment type="caution">
    <text evidence="7">The sequence shown here is derived from an EMBL/GenBank/DDBJ whole genome shotgun (WGS) entry which is preliminary data.</text>
</comment>
<dbReference type="Gene3D" id="3.40.50.620">
    <property type="entry name" value="HUPs"/>
    <property type="match status" value="1"/>
</dbReference>
<dbReference type="PIRSF" id="PIRSF006276">
    <property type="entry name" value="UspA"/>
    <property type="match status" value="1"/>
</dbReference>
<protein>
    <recommendedName>
        <fullName evidence="5">Universal stress protein</fullName>
    </recommendedName>
</protein>
<dbReference type="Proteomes" id="UP000094936">
    <property type="component" value="Unassembled WGS sequence"/>
</dbReference>
<organism evidence="7 8">
    <name type="scientific">Veronia pacifica</name>
    <dbReference type="NCBI Taxonomy" id="1080227"/>
    <lineage>
        <taxon>Bacteria</taxon>
        <taxon>Pseudomonadati</taxon>
        <taxon>Pseudomonadota</taxon>
        <taxon>Gammaproteobacteria</taxon>
        <taxon>Vibrionales</taxon>
        <taxon>Vibrionaceae</taxon>
        <taxon>Veronia</taxon>
    </lineage>
</organism>
<dbReference type="STRING" id="1080227.A8L45_18855"/>
<dbReference type="Pfam" id="PF00582">
    <property type="entry name" value="Usp"/>
    <property type="match status" value="1"/>
</dbReference>
<accession>A0A1C3ECB0</accession>
<dbReference type="InterPro" id="IPR006015">
    <property type="entry name" value="Universal_stress_UspA"/>
</dbReference>
<proteinExistence type="inferred from homology"/>
<dbReference type="OrthoDB" id="9792500at2"/>